<keyword evidence="6" id="KW-1185">Reference proteome</keyword>
<keyword evidence="2" id="KW-0479">Metal-binding</keyword>
<keyword evidence="3" id="KW-0812">Transmembrane</keyword>
<feature type="non-terminal residue" evidence="5">
    <location>
        <position position="1"/>
    </location>
</feature>
<comment type="cofactor">
    <cofactor evidence="1">
        <name>a divalent metal cation</name>
        <dbReference type="ChEBI" id="CHEBI:60240"/>
    </cofactor>
</comment>
<feature type="non-terminal residue" evidence="5">
    <location>
        <position position="155"/>
    </location>
</feature>
<keyword evidence="3" id="KW-0472">Membrane</keyword>
<dbReference type="InterPro" id="IPR027806">
    <property type="entry name" value="HARBI1_dom"/>
</dbReference>
<name>A0A3N4I4B1_ASCIM</name>
<organism evidence="5 6">
    <name type="scientific">Ascobolus immersus RN42</name>
    <dbReference type="NCBI Taxonomy" id="1160509"/>
    <lineage>
        <taxon>Eukaryota</taxon>
        <taxon>Fungi</taxon>
        <taxon>Dikarya</taxon>
        <taxon>Ascomycota</taxon>
        <taxon>Pezizomycotina</taxon>
        <taxon>Pezizomycetes</taxon>
        <taxon>Pezizales</taxon>
        <taxon>Ascobolaceae</taxon>
        <taxon>Ascobolus</taxon>
    </lineage>
</organism>
<dbReference type="STRING" id="1160509.A0A3N4I4B1"/>
<keyword evidence="3" id="KW-1133">Transmembrane helix</keyword>
<sequence length="155" mass="17842">LISSLTGPWRGPTGDWKMWSDCNIQTHLRELFETQDDDGIEREREVLYLYGDPAYYPGYGIMGPFRPSRRGLTSEEEAANIVMSGERIVVEWAFGLVTKFWGFTAFKRAHKVNLSPVGAYYFCAVLFTNILTCVRRRNQISDKYGLKPPSLEEYL</sequence>
<feature type="domain" description="DDE Tnp4" evidence="4">
    <location>
        <begin position="2"/>
        <end position="120"/>
    </location>
</feature>
<dbReference type="Pfam" id="PF13359">
    <property type="entry name" value="DDE_Tnp_4"/>
    <property type="match status" value="1"/>
</dbReference>
<evidence type="ECO:0000256" key="3">
    <source>
        <dbReference type="SAM" id="Phobius"/>
    </source>
</evidence>
<dbReference type="EMBL" id="ML119705">
    <property type="protein sequence ID" value="RPA78930.1"/>
    <property type="molecule type" value="Genomic_DNA"/>
</dbReference>
<evidence type="ECO:0000259" key="4">
    <source>
        <dbReference type="Pfam" id="PF13359"/>
    </source>
</evidence>
<feature type="transmembrane region" description="Helical" evidence="3">
    <location>
        <begin position="118"/>
        <end position="134"/>
    </location>
</feature>
<evidence type="ECO:0000256" key="1">
    <source>
        <dbReference type="ARBA" id="ARBA00001968"/>
    </source>
</evidence>
<gene>
    <name evidence="5" type="ORF">BJ508DRAFT_198805</name>
</gene>
<reference evidence="5 6" key="1">
    <citation type="journal article" date="2018" name="Nat. Ecol. Evol.">
        <title>Pezizomycetes genomes reveal the molecular basis of ectomycorrhizal truffle lifestyle.</title>
        <authorList>
            <person name="Murat C."/>
            <person name="Payen T."/>
            <person name="Noel B."/>
            <person name="Kuo A."/>
            <person name="Morin E."/>
            <person name="Chen J."/>
            <person name="Kohler A."/>
            <person name="Krizsan K."/>
            <person name="Balestrini R."/>
            <person name="Da Silva C."/>
            <person name="Montanini B."/>
            <person name="Hainaut M."/>
            <person name="Levati E."/>
            <person name="Barry K.W."/>
            <person name="Belfiori B."/>
            <person name="Cichocki N."/>
            <person name="Clum A."/>
            <person name="Dockter R.B."/>
            <person name="Fauchery L."/>
            <person name="Guy J."/>
            <person name="Iotti M."/>
            <person name="Le Tacon F."/>
            <person name="Lindquist E.A."/>
            <person name="Lipzen A."/>
            <person name="Malagnac F."/>
            <person name="Mello A."/>
            <person name="Molinier V."/>
            <person name="Miyauchi S."/>
            <person name="Poulain J."/>
            <person name="Riccioni C."/>
            <person name="Rubini A."/>
            <person name="Sitrit Y."/>
            <person name="Splivallo R."/>
            <person name="Traeger S."/>
            <person name="Wang M."/>
            <person name="Zifcakova L."/>
            <person name="Wipf D."/>
            <person name="Zambonelli A."/>
            <person name="Paolocci F."/>
            <person name="Nowrousian M."/>
            <person name="Ottonello S."/>
            <person name="Baldrian P."/>
            <person name="Spatafora J.W."/>
            <person name="Henrissat B."/>
            <person name="Nagy L.G."/>
            <person name="Aury J.M."/>
            <person name="Wincker P."/>
            <person name="Grigoriev I.V."/>
            <person name="Bonfante P."/>
            <person name="Martin F.M."/>
        </authorList>
    </citation>
    <scope>NUCLEOTIDE SEQUENCE [LARGE SCALE GENOMIC DNA]</scope>
    <source>
        <strain evidence="5 6">RN42</strain>
    </source>
</reference>
<dbReference type="AlphaFoldDB" id="A0A3N4I4B1"/>
<evidence type="ECO:0000256" key="2">
    <source>
        <dbReference type="ARBA" id="ARBA00022723"/>
    </source>
</evidence>
<evidence type="ECO:0000313" key="6">
    <source>
        <dbReference type="Proteomes" id="UP000275078"/>
    </source>
</evidence>
<proteinExistence type="predicted"/>
<accession>A0A3N4I4B1</accession>
<dbReference type="OrthoDB" id="5289248at2759"/>
<dbReference type="GO" id="GO:0046872">
    <property type="term" value="F:metal ion binding"/>
    <property type="evidence" value="ECO:0007669"/>
    <property type="project" value="UniProtKB-KW"/>
</dbReference>
<protein>
    <recommendedName>
        <fullName evidence="4">DDE Tnp4 domain-containing protein</fullName>
    </recommendedName>
</protein>
<dbReference type="Proteomes" id="UP000275078">
    <property type="component" value="Unassembled WGS sequence"/>
</dbReference>
<evidence type="ECO:0000313" key="5">
    <source>
        <dbReference type="EMBL" id="RPA78930.1"/>
    </source>
</evidence>